<protein>
    <submittedName>
        <fullName evidence="14">ATPase family AAA domain-containing protein 3A</fullName>
    </submittedName>
</protein>
<dbReference type="GO" id="GO:0005743">
    <property type="term" value="C:mitochondrial inner membrane"/>
    <property type="evidence" value="ECO:0007669"/>
    <property type="project" value="UniProtKB-SubCell"/>
</dbReference>
<dbReference type="CDD" id="cd19512">
    <property type="entry name" value="RecA-like_ATAD3-like"/>
    <property type="match status" value="1"/>
</dbReference>
<feature type="coiled-coil region" evidence="11">
    <location>
        <begin position="13"/>
        <end position="152"/>
    </location>
</feature>
<organism evidence="13 14">
    <name type="scientific">Thamnophis sirtalis</name>
    <dbReference type="NCBI Taxonomy" id="35019"/>
    <lineage>
        <taxon>Eukaryota</taxon>
        <taxon>Metazoa</taxon>
        <taxon>Chordata</taxon>
        <taxon>Craniata</taxon>
        <taxon>Vertebrata</taxon>
        <taxon>Euteleostomi</taxon>
        <taxon>Lepidosauria</taxon>
        <taxon>Squamata</taxon>
        <taxon>Bifurcata</taxon>
        <taxon>Unidentata</taxon>
        <taxon>Episquamata</taxon>
        <taxon>Toxicofera</taxon>
        <taxon>Serpentes</taxon>
        <taxon>Colubroidea</taxon>
        <taxon>Colubridae</taxon>
        <taxon>Natricinae</taxon>
        <taxon>Thamnophis</taxon>
    </lineage>
</organism>
<dbReference type="FunFam" id="3.40.50.300:FF:000470">
    <property type="entry name" value="ATPase family, AAA domain containing 3A"/>
    <property type="match status" value="1"/>
</dbReference>
<dbReference type="PANTHER" id="PTHR23075:SF0">
    <property type="entry name" value="ATPASE FAMILY AAA DOMAIN-CONTAINING PROTEIN 3"/>
    <property type="match status" value="1"/>
</dbReference>
<evidence type="ECO:0000256" key="3">
    <source>
        <dbReference type="ARBA" id="ARBA00006914"/>
    </source>
</evidence>
<evidence type="ECO:0000256" key="2">
    <source>
        <dbReference type="ARBA" id="ARBA00004436"/>
    </source>
</evidence>
<proteinExistence type="inferred from homology"/>
<evidence type="ECO:0000313" key="14">
    <source>
        <dbReference type="RefSeq" id="XP_013922141.1"/>
    </source>
</evidence>
<dbReference type="GO" id="GO:0008270">
    <property type="term" value="F:zinc ion binding"/>
    <property type="evidence" value="ECO:0007669"/>
    <property type="project" value="TreeGrafter"/>
</dbReference>
<keyword evidence="4" id="KW-0547">Nucleotide-binding</keyword>
<keyword evidence="10" id="KW-1135">Mitochondrion nucleoid</keyword>
<evidence type="ECO:0000256" key="8">
    <source>
        <dbReference type="ARBA" id="ARBA00023128"/>
    </source>
</evidence>
<dbReference type="GO" id="GO:0005524">
    <property type="term" value="F:ATP binding"/>
    <property type="evidence" value="ECO:0007669"/>
    <property type="project" value="UniProtKB-KW"/>
</dbReference>
<dbReference type="InterPro" id="IPR027417">
    <property type="entry name" value="P-loop_NTPase"/>
</dbReference>
<reference evidence="14" key="1">
    <citation type="submission" date="2025-08" db="UniProtKB">
        <authorList>
            <consortium name="RefSeq"/>
        </authorList>
    </citation>
    <scope>IDENTIFICATION</scope>
</reference>
<name>A0A6I9YD93_9SAUR</name>
<evidence type="ECO:0000256" key="7">
    <source>
        <dbReference type="ARBA" id="ARBA00023054"/>
    </source>
</evidence>
<keyword evidence="13" id="KW-1185">Reference proteome</keyword>
<dbReference type="Proteomes" id="UP000504617">
    <property type="component" value="Unplaced"/>
</dbReference>
<sequence>MMIPATGKEALGLAQLQEQTLQLEQQSKLKEYEAAVEQLKNEQVRIQGDERRKTLNEETRQQQARAQYQDKLARQRYEDQLRQQQLLNEENLRKQEESVQKQEAMRRATVEREMELRHKNEMLRIEAEAQARARAERDNADLIREQIRLKAAEHRQTVLDSLKTAGTLFGEGFRAFVTDWDKVTATVAGLTLLAVGIYSAKNATAVAGRYIEARLGKPSLVRETSRITVLEALKHPIQVGKRLASKAQDALEGVVLNPTLEERVRDIAIATRNTRNNRSLYRNILMYGPPGTGKTLFAKKLAMHSGMDYAIMTGGDVAPMGREGVTAMHKVFDWANTSRRGLLLFVDEADAFLRKRATEKISEDLRATLNVFLHRTGQHSNKFMLVLASNQPEQFDWAINDRIDEMVHFQLPGLDERERLVRMYFDKHILQPATEGKQRLKLAQFDYGKKCSEIAKLTEGMSGREISQLAVAWQAAAYASEDGTLTEAMIDNRVADAVQQHQQKMEWLKAEGMEAGKNQPLPLTLGKTA</sequence>
<dbReference type="InterPro" id="IPR003593">
    <property type="entry name" value="AAA+_ATPase"/>
</dbReference>
<dbReference type="CTD" id="55210"/>
<dbReference type="InterPro" id="IPR021911">
    <property type="entry name" value="ATAD3_N"/>
</dbReference>
<evidence type="ECO:0000256" key="6">
    <source>
        <dbReference type="ARBA" id="ARBA00022840"/>
    </source>
</evidence>
<keyword evidence="5" id="KW-0999">Mitochondrion inner membrane</keyword>
<evidence type="ECO:0000256" key="5">
    <source>
        <dbReference type="ARBA" id="ARBA00022792"/>
    </source>
</evidence>
<dbReference type="KEGG" id="tsr:106549104"/>
<comment type="similarity">
    <text evidence="3">Belongs to the AAA ATPase family.</text>
</comment>
<feature type="domain" description="AAA+ ATPase" evidence="12">
    <location>
        <begin position="280"/>
        <end position="435"/>
    </location>
</feature>
<dbReference type="GeneID" id="106549104"/>
<keyword evidence="9" id="KW-0472">Membrane</keyword>
<evidence type="ECO:0000256" key="9">
    <source>
        <dbReference type="ARBA" id="ARBA00023136"/>
    </source>
</evidence>
<dbReference type="GO" id="GO:0007005">
    <property type="term" value="P:mitochondrion organization"/>
    <property type="evidence" value="ECO:0007669"/>
    <property type="project" value="TreeGrafter"/>
</dbReference>
<evidence type="ECO:0000256" key="10">
    <source>
        <dbReference type="ARBA" id="ARBA00023271"/>
    </source>
</evidence>
<dbReference type="Pfam" id="PF00004">
    <property type="entry name" value="AAA"/>
    <property type="match status" value="1"/>
</dbReference>
<dbReference type="GO" id="GO:0042645">
    <property type="term" value="C:mitochondrial nucleoid"/>
    <property type="evidence" value="ECO:0007669"/>
    <property type="project" value="UniProtKB-SubCell"/>
</dbReference>
<dbReference type="InterPro" id="IPR003959">
    <property type="entry name" value="ATPase_AAA_core"/>
</dbReference>
<dbReference type="PANTHER" id="PTHR23075">
    <property type="entry name" value="PUTATIVE ATP-ASE"/>
    <property type="match status" value="1"/>
</dbReference>
<keyword evidence="8" id="KW-0496">Mitochondrion</keyword>
<dbReference type="Gene3D" id="3.40.50.300">
    <property type="entry name" value="P-loop containing nucleotide triphosphate hydrolases"/>
    <property type="match status" value="1"/>
</dbReference>
<evidence type="ECO:0000259" key="12">
    <source>
        <dbReference type="SMART" id="SM00382"/>
    </source>
</evidence>
<dbReference type="OrthoDB" id="199596at2759"/>
<dbReference type="Pfam" id="PF12037">
    <property type="entry name" value="ATAD3_N"/>
    <property type="match status" value="1"/>
</dbReference>
<evidence type="ECO:0000256" key="1">
    <source>
        <dbReference type="ARBA" id="ARBA00004273"/>
    </source>
</evidence>
<keyword evidence="6" id="KW-0067">ATP-binding</keyword>
<evidence type="ECO:0000313" key="13">
    <source>
        <dbReference type="Proteomes" id="UP000504617"/>
    </source>
</evidence>
<dbReference type="SUPFAM" id="SSF52540">
    <property type="entry name" value="P-loop containing nucleoside triphosphate hydrolases"/>
    <property type="match status" value="1"/>
</dbReference>
<gene>
    <name evidence="14" type="primary">ATAD3A</name>
</gene>
<accession>A0A6I9YD93</accession>
<dbReference type="RefSeq" id="XP_013922141.1">
    <property type="nucleotide sequence ID" value="XM_014066666.1"/>
</dbReference>
<evidence type="ECO:0000256" key="11">
    <source>
        <dbReference type="SAM" id="Coils"/>
    </source>
</evidence>
<dbReference type="AlphaFoldDB" id="A0A6I9YD93"/>
<dbReference type="SMART" id="SM00382">
    <property type="entry name" value="AAA"/>
    <property type="match status" value="1"/>
</dbReference>
<keyword evidence="7 11" id="KW-0175">Coiled coil</keyword>
<dbReference type="GO" id="GO:0016887">
    <property type="term" value="F:ATP hydrolysis activity"/>
    <property type="evidence" value="ECO:0007669"/>
    <property type="project" value="InterPro"/>
</dbReference>
<evidence type="ECO:0000256" key="4">
    <source>
        <dbReference type="ARBA" id="ARBA00022741"/>
    </source>
</evidence>
<comment type="subcellular location">
    <subcellularLocation>
        <location evidence="1">Mitochondrion inner membrane</location>
    </subcellularLocation>
    <subcellularLocation>
        <location evidence="2">Mitochondrion matrix</location>
        <location evidence="2">Mitochondrion nucleoid</location>
    </subcellularLocation>
</comment>